<dbReference type="PROSITE" id="PS50110">
    <property type="entry name" value="RESPONSE_REGULATORY"/>
    <property type="match status" value="1"/>
</dbReference>
<evidence type="ECO:0000256" key="3">
    <source>
        <dbReference type="ARBA" id="ARBA00023015"/>
    </source>
</evidence>
<reference evidence="10 11" key="1">
    <citation type="submission" date="2011-11" db="EMBL/GenBank/DDBJ databases">
        <authorList>
            <person name="Weinstock G."/>
            <person name="Sodergren E."/>
            <person name="Clifton S."/>
            <person name="Fulton L."/>
            <person name="Fulton B."/>
            <person name="Courtney L."/>
            <person name="Fronick C."/>
            <person name="Harrison M."/>
            <person name="Strong C."/>
            <person name="Farmer C."/>
            <person name="Delahaunty K."/>
            <person name="Markovic C."/>
            <person name="Hall O."/>
            <person name="Minx P."/>
            <person name="Tomlinson C."/>
            <person name="Mitreva M."/>
            <person name="Hou S."/>
            <person name="Chen J."/>
            <person name="Wollam A."/>
            <person name="Pepin K.H."/>
            <person name="Johnson M."/>
            <person name="Bhonagiri V."/>
            <person name="Zhang X."/>
            <person name="Suruliraj S."/>
            <person name="Warren W."/>
            <person name="Chinwalla A."/>
            <person name="Mardis E.R."/>
            <person name="Wilson R.K."/>
        </authorList>
    </citation>
    <scope>NUCLEOTIDE SEQUENCE [LARGE SCALE GENOMIC DNA]</scope>
    <source>
        <strain evidence="10 11">YIT 11816</strain>
    </source>
</reference>
<dbReference type="Gene3D" id="3.40.50.2300">
    <property type="match status" value="1"/>
</dbReference>
<dbReference type="GO" id="GO:0032993">
    <property type="term" value="C:protein-DNA complex"/>
    <property type="evidence" value="ECO:0007669"/>
    <property type="project" value="TreeGrafter"/>
</dbReference>
<dbReference type="GO" id="GO:0006355">
    <property type="term" value="P:regulation of DNA-templated transcription"/>
    <property type="evidence" value="ECO:0007669"/>
    <property type="project" value="InterPro"/>
</dbReference>
<protein>
    <submittedName>
        <fullName evidence="10">Response regulator receiver domain protein</fullName>
    </submittedName>
</protein>
<accession>H3KHW9</accession>
<dbReference type="HOGENOM" id="CLU_000445_30_4_4"/>
<dbReference type="PANTHER" id="PTHR48111:SF1">
    <property type="entry name" value="TWO-COMPONENT RESPONSE REGULATOR ORR33"/>
    <property type="match status" value="1"/>
</dbReference>
<dbReference type="Pfam" id="PF00072">
    <property type="entry name" value="Response_reg"/>
    <property type="match status" value="1"/>
</dbReference>
<dbReference type="InterPro" id="IPR036388">
    <property type="entry name" value="WH-like_DNA-bd_sf"/>
</dbReference>
<evidence type="ECO:0000313" key="10">
    <source>
        <dbReference type="EMBL" id="EHY30288.1"/>
    </source>
</evidence>
<dbReference type="PROSITE" id="PS51755">
    <property type="entry name" value="OMPR_PHOB"/>
    <property type="match status" value="1"/>
</dbReference>
<proteinExistence type="predicted"/>
<dbReference type="SMART" id="SM00448">
    <property type="entry name" value="REC"/>
    <property type="match status" value="1"/>
</dbReference>
<dbReference type="CDD" id="cd00383">
    <property type="entry name" value="trans_reg_C"/>
    <property type="match status" value="1"/>
</dbReference>
<dbReference type="Gene3D" id="6.10.250.690">
    <property type="match status" value="1"/>
</dbReference>
<evidence type="ECO:0000256" key="6">
    <source>
        <dbReference type="PROSITE-ProRule" id="PRU00169"/>
    </source>
</evidence>
<comment type="caution">
    <text evidence="10">The sequence shown here is derived from an EMBL/GenBank/DDBJ whole genome shotgun (WGS) entry which is preliminary data.</text>
</comment>
<dbReference type="STRING" id="762967.HMPREF9440_02366"/>
<evidence type="ECO:0000256" key="5">
    <source>
        <dbReference type="ARBA" id="ARBA00023163"/>
    </source>
</evidence>
<organism evidence="10 11">
    <name type="scientific">Sutterella parvirubra YIT 11816</name>
    <dbReference type="NCBI Taxonomy" id="762967"/>
    <lineage>
        <taxon>Bacteria</taxon>
        <taxon>Pseudomonadati</taxon>
        <taxon>Pseudomonadota</taxon>
        <taxon>Betaproteobacteria</taxon>
        <taxon>Burkholderiales</taxon>
        <taxon>Sutterellaceae</taxon>
        <taxon>Sutterella</taxon>
    </lineage>
</organism>
<dbReference type="PATRIC" id="fig|762967.3.peg.1866"/>
<evidence type="ECO:0000259" key="8">
    <source>
        <dbReference type="PROSITE" id="PS50110"/>
    </source>
</evidence>
<dbReference type="GO" id="GO:0000156">
    <property type="term" value="F:phosphorelay response regulator activity"/>
    <property type="evidence" value="ECO:0007669"/>
    <property type="project" value="TreeGrafter"/>
</dbReference>
<dbReference type="GO" id="GO:0005829">
    <property type="term" value="C:cytosol"/>
    <property type="evidence" value="ECO:0007669"/>
    <property type="project" value="TreeGrafter"/>
</dbReference>
<name>H3KHW9_9BURK</name>
<evidence type="ECO:0000256" key="7">
    <source>
        <dbReference type="PROSITE-ProRule" id="PRU01091"/>
    </source>
</evidence>
<keyword evidence="11" id="KW-1185">Reference proteome</keyword>
<dbReference type="InterPro" id="IPR011006">
    <property type="entry name" value="CheY-like_superfamily"/>
</dbReference>
<dbReference type="PANTHER" id="PTHR48111">
    <property type="entry name" value="REGULATOR OF RPOS"/>
    <property type="match status" value="1"/>
</dbReference>
<dbReference type="InterPro" id="IPR001867">
    <property type="entry name" value="OmpR/PhoB-type_DNA-bd"/>
</dbReference>
<dbReference type="InterPro" id="IPR039420">
    <property type="entry name" value="WalR-like"/>
</dbReference>
<evidence type="ECO:0000313" key="11">
    <source>
        <dbReference type="Proteomes" id="UP000004956"/>
    </source>
</evidence>
<keyword evidence="4 7" id="KW-0238">DNA-binding</keyword>
<dbReference type="SMART" id="SM00862">
    <property type="entry name" value="Trans_reg_C"/>
    <property type="match status" value="1"/>
</dbReference>
<keyword evidence="2" id="KW-0902">Two-component regulatory system</keyword>
<feature type="domain" description="OmpR/PhoB-type" evidence="9">
    <location>
        <begin position="145"/>
        <end position="244"/>
    </location>
</feature>
<evidence type="ECO:0000256" key="1">
    <source>
        <dbReference type="ARBA" id="ARBA00022553"/>
    </source>
</evidence>
<dbReference type="Pfam" id="PF00486">
    <property type="entry name" value="Trans_reg_C"/>
    <property type="match status" value="1"/>
</dbReference>
<keyword evidence="3" id="KW-0805">Transcription regulation</keyword>
<dbReference type="GO" id="GO:0000976">
    <property type="term" value="F:transcription cis-regulatory region binding"/>
    <property type="evidence" value="ECO:0007669"/>
    <property type="project" value="TreeGrafter"/>
</dbReference>
<gene>
    <name evidence="10" type="ORF">HMPREF9440_02366</name>
</gene>
<keyword evidence="1 6" id="KW-0597">Phosphoprotein</keyword>
<dbReference type="AlphaFoldDB" id="H3KHW9"/>
<feature type="modified residue" description="4-aspartylphosphate" evidence="6">
    <location>
        <position position="68"/>
    </location>
</feature>
<feature type="domain" description="Response regulatory" evidence="8">
    <location>
        <begin position="17"/>
        <end position="132"/>
    </location>
</feature>
<evidence type="ECO:0000259" key="9">
    <source>
        <dbReference type="PROSITE" id="PS51755"/>
    </source>
</evidence>
<dbReference type="SUPFAM" id="SSF52172">
    <property type="entry name" value="CheY-like"/>
    <property type="match status" value="1"/>
</dbReference>
<dbReference type="Proteomes" id="UP000004956">
    <property type="component" value="Unassembled WGS sequence"/>
</dbReference>
<sequence length="253" mass="28235">MPPAQTEKHVNDNNRPLIMVVDDETKIRRLIATNLERSGFDVMSAADGLLAVEIFMKSSPRPDLILLDVMMPGMDGLECAAKIRDIDAVPIIFITAKSDGTTKLRGFDLGADDYVTKPFSIEELIARIRAVLRRSQAAAKPDEPETQIENGPLTLRLDARTFVANGHEVHLTATEFGLLEILMRRPGAIFSHEELLHKVWGAGKTSEVQYLRVAFTKLRRKFEEAGLEGGIISAYSSHGYVLRDMREDALEYL</sequence>
<evidence type="ECO:0000256" key="4">
    <source>
        <dbReference type="ARBA" id="ARBA00023125"/>
    </source>
</evidence>
<feature type="DNA-binding region" description="OmpR/PhoB-type" evidence="7">
    <location>
        <begin position="145"/>
        <end position="244"/>
    </location>
</feature>
<dbReference type="EMBL" id="AFBQ01000360">
    <property type="protein sequence ID" value="EHY30288.1"/>
    <property type="molecule type" value="Genomic_DNA"/>
</dbReference>
<dbReference type="Gene3D" id="1.10.10.10">
    <property type="entry name" value="Winged helix-like DNA-binding domain superfamily/Winged helix DNA-binding domain"/>
    <property type="match status" value="1"/>
</dbReference>
<dbReference type="InterPro" id="IPR001789">
    <property type="entry name" value="Sig_transdc_resp-reg_receiver"/>
</dbReference>
<dbReference type="FunFam" id="3.40.50.2300:FF:000001">
    <property type="entry name" value="DNA-binding response regulator PhoB"/>
    <property type="match status" value="1"/>
</dbReference>
<keyword evidence="5" id="KW-0804">Transcription</keyword>
<evidence type="ECO:0000256" key="2">
    <source>
        <dbReference type="ARBA" id="ARBA00023012"/>
    </source>
</evidence>